<gene>
    <name evidence="2" type="ORF">J5Y09_10700</name>
</gene>
<feature type="region of interest" description="Disordered" evidence="1">
    <location>
        <begin position="1"/>
        <end position="24"/>
    </location>
</feature>
<feature type="compositionally biased region" description="Gly residues" evidence="1">
    <location>
        <begin position="11"/>
        <end position="20"/>
    </location>
</feature>
<evidence type="ECO:0000313" key="2">
    <source>
        <dbReference type="EMBL" id="MBP0464383.1"/>
    </source>
</evidence>
<name>A0ABS4AU59_9PROT</name>
<dbReference type="RefSeq" id="WP_209351753.1">
    <property type="nucleotide sequence ID" value="NZ_JAGIYZ010000009.1"/>
</dbReference>
<evidence type="ECO:0000256" key="1">
    <source>
        <dbReference type="SAM" id="MobiDB-lite"/>
    </source>
</evidence>
<protein>
    <submittedName>
        <fullName evidence="2">Uncharacterized protein</fullName>
    </submittedName>
</protein>
<proteinExistence type="predicted"/>
<comment type="caution">
    <text evidence="2">The sequence shown here is derived from an EMBL/GenBank/DDBJ whole genome shotgun (WGS) entry which is preliminary data.</text>
</comment>
<dbReference type="EMBL" id="JAGIYZ010000009">
    <property type="protein sequence ID" value="MBP0464383.1"/>
    <property type="molecule type" value="Genomic_DNA"/>
</dbReference>
<dbReference type="Proteomes" id="UP000680815">
    <property type="component" value="Unassembled WGS sequence"/>
</dbReference>
<sequence length="95" mass="10703">MSFEDSDGAQGAEGGRGGGATPRHTRRLSDKILIAFHHACDQGDFEVAEDLLRILEMMLTRRPTAPDSNRRKNLESLVAAHERLWLLRHPEVKDQ</sequence>
<keyword evidence="3" id="KW-1185">Reference proteome</keyword>
<reference evidence="2 3" key="1">
    <citation type="submission" date="2021-03" db="EMBL/GenBank/DDBJ databases">
        <authorList>
            <person name="So Y."/>
        </authorList>
    </citation>
    <scope>NUCLEOTIDE SEQUENCE [LARGE SCALE GENOMIC DNA]</scope>
    <source>
        <strain evidence="2 3">PWR1</strain>
    </source>
</reference>
<evidence type="ECO:0000313" key="3">
    <source>
        <dbReference type="Proteomes" id="UP000680815"/>
    </source>
</evidence>
<accession>A0ABS4AU59</accession>
<organism evidence="2 3">
    <name type="scientific">Roseomonas nitratireducens</name>
    <dbReference type="NCBI Taxonomy" id="2820810"/>
    <lineage>
        <taxon>Bacteria</taxon>
        <taxon>Pseudomonadati</taxon>
        <taxon>Pseudomonadota</taxon>
        <taxon>Alphaproteobacteria</taxon>
        <taxon>Acetobacterales</taxon>
        <taxon>Roseomonadaceae</taxon>
        <taxon>Roseomonas</taxon>
    </lineage>
</organism>